<protein>
    <recommendedName>
        <fullName evidence="4">Myb-like domain-containing protein</fullName>
    </recommendedName>
</protein>
<sequence length="495" mass="53315">MNSKNWNDRADKDLFFTILSVKNIGVISGAEWITIGHHMRTLGYGFSNEGCRQHFQGLRRAQNKIEPSNGTTPGSIAANSAAANKADPALNPITRRPGGPGRRRSRKLSSAAAESGGGSEDTNGNGQEANAVVGATTNPSGVDSQPSSAIAATADIKADMDIDAEGDADADAEADPDDIKAGDVDGEGEADPDAPIANSNNTLSAELVAAAAANGLEPLLAHTHPHVHTQSLQLDGNSGVILSAMDDSNPESAGATLHHNQQNPHSHIQHTRQPHHSSSYAHHAQQQHLQQQHHHHQQQQLHLQHQQHEIADPGDLSGLLAHEKLARQQLFQQQQIQEQQLRQHHQEQLLQQQQHLQQQLQHQQQQQQQQQQHQHQLQHQQQLNGNNETGGVVGVGARVGVDVGVGVAVSVNDVGIGAGLDVHNMPQIPAVPDGHVGEEDDDDEENEEENDDAEGQQVKRQKLEATTSLEDHAVLTALAAHNDTAFPPDFHYGEA</sequence>
<name>A0ABP0BC36_9PEZI</name>
<keyword evidence="3" id="KW-1185">Reference proteome</keyword>
<comment type="caution">
    <text evidence="2">The sequence shown here is derived from an EMBL/GenBank/DDBJ whole genome shotgun (WGS) entry which is preliminary data.</text>
</comment>
<dbReference type="Proteomes" id="UP001642406">
    <property type="component" value="Unassembled WGS sequence"/>
</dbReference>
<feature type="region of interest" description="Disordered" evidence="1">
    <location>
        <begin position="421"/>
        <end position="461"/>
    </location>
</feature>
<evidence type="ECO:0008006" key="4">
    <source>
        <dbReference type="Google" id="ProtNLM"/>
    </source>
</evidence>
<accession>A0ABP0BC36</accession>
<organism evidence="2 3">
    <name type="scientific">Sporothrix bragantina</name>
    <dbReference type="NCBI Taxonomy" id="671064"/>
    <lineage>
        <taxon>Eukaryota</taxon>
        <taxon>Fungi</taxon>
        <taxon>Dikarya</taxon>
        <taxon>Ascomycota</taxon>
        <taxon>Pezizomycotina</taxon>
        <taxon>Sordariomycetes</taxon>
        <taxon>Sordariomycetidae</taxon>
        <taxon>Ophiostomatales</taxon>
        <taxon>Ophiostomataceae</taxon>
        <taxon>Sporothrix</taxon>
    </lineage>
</organism>
<feature type="compositionally biased region" description="Acidic residues" evidence="1">
    <location>
        <begin position="167"/>
        <end position="176"/>
    </location>
</feature>
<proteinExistence type="predicted"/>
<dbReference type="EMBL" id="CAWUHC010000019">
    <property type="protein sequence ID" value="CAK7217182.1"/>
    <property type="molecule type" value="Genomic_DNA"/>
</dbReference>
<feature type="compositionally biased region" description="Low complexity" evidence="1">
    <location>
        <begin position="77"/>
        <end position="97"/>
    </location>
</feature>
<reference evidence="2 3" key="1">
    <citation type="submission" date="2024-01" db="EMBL/GenBank/DDBJ databases">
        <authorList>
            <person name="Allen C."/>
            <person name="Tagirdzhanova G."/>
        </authorList>
    </citation>
    <scope>NUCLEOTIDE SEQUENCE [LARGE SCALE GENOMIC DNA]</scope>
</reference>
<feature type="region of interest" description="Disordered" evidence="1">
    <location>
        <begin position="240"/>
        <end position="307"/>
    </location>
</feature>
<feature type="compositionally biased region" description="Low complexity" evidence="1">
    <location>
        <begin position="281"/>
        <end position="290"/>
    </location>
</feature>
<evidence type="ECO:0000313" key="3">
    <source>
        <dbReference type="Proteomes" id="UP001642406"/>
    </source>
</evidence>
<evidence type="ECO:0000313" key="2">
    <source>
        <dbReference type="EMBL" id="CAK7217182.1"/>
    </source>
</evidence>
<gene>
    <name evidence="2" type="ORF">SBRCBS47491_003085</name>
</gene>
<feature type="region of interest" description="Disordered" evidence="1">
    <location>
        <begin position="64"/>
        <end position="147"/>
    </location>
</feature>
<feature type="region of interest" description="Disordered" evidence="1">
    <location>
        <begin position="167"/>
        <end position="199"/>
    </location>
</feature>
<feature type="compositionally biased region" description="Polar residues" evidence="1">
    <location>
        <begin position="135"/>
        <end position="147"/>
    </location>
</feature>
<feature type="compositionally biased region" description="Acidic residues" evidence="1">
    <location>
        <begin position="438"/>
        <end position="454"/>
    </location>
</feature>
<evidence type="ECO:0000256" key="1">
    <source>
        <dbReference type="SAM" id="MobiDB-lite"/>
    </source>
</evidence>
<feature type="region of interest" description="Disordered" evidence="1">
    <location>
        <begin position="364"/>
        <end position="389"/>
    </location>
</feature>
<feature type="compositionally biased region" description="Polar residues" evidence="1">
    <location>
        <begin position="65"/>
        <end position="74"/>
    </location>
</feature>